<dbReference type="InParanoid" id="A7TDA2"/>
<reference evidence="3 4" key="1">
    <citation type="journal article" date="2007" name="Science">
        <title>Sea anemone genome reveals ancestral eumetazoan gene repertoire and genomic organization.</title>
        <authorList>
            <person name="Putnam N.H."/>
            <person name="Srivastava M."/>
            <person name="Hellsten U."/>
            <person name="Dirks B."/>
            <person name="Chapman J."/>
            <person name="Salamov A."/>
            <person name="Terry A."/>
            <person name="Shapiro H."/>
            <person name="Lindquist E."/>
            <person name="Kapitonov V.V."/>
            <person name="Jurka J."/>
            <person name="Genikhovich G."/>
            <person name="Grigoriev I.V."/>
            <person name="Lucas S.M."/>
            <person name="Steele R.E."/>
            <person name="Finnerty J.R."/>
            <person name="Technau U."/>
            <person name="Martindale M.Q."/>
            <person name="Rokhsar D.S."/>
        </authorList>
    </citation>
    <scope>NUCLEOTIDE SEQUENCE [LARGE SCALE GENOMIC DNA]</scope>
    <source>
        <strain evidence="4">CH2 X CH6</strain>
    </source>
</reference>
<proteinExistence type="inferred from homology"/>
<dbReference type="InterPro" id="IPR038765">
    <property type="entry name" value="Papain-like_cys_pep_sf"/>
</dbReference>
<gene>
    <name evidence="3" type="ORF">NEMVEDRAFT_v1g9515</name>
</gene>
<evidence type="ECO:0000256" key="1">
    <source>
        <dbReference type="ARBA" id="ARBA00008455"/>
    </source>
</evidence>
<feature type="domain" description="Peptidase C1A papain C-terminal" evidence="2">
    <location>
        <begin position="4"/>
        <end position="51"/>
    </location>
</feature>
<dbReference type="SUPFAM" id="SSF54001">
    <property type="entry name" value="Cysteine proteinases"/>
    <property type="match status" value="1"/>
</dbReference>
<dbReference type="HOGENOM" id="CLU_012184_8_4_1"/>
<dbReference type="AlphaFoldDB" id="A7TDA2"/>
<dbReference type="Proteomes" id="UP000001593">
    <property type="component" value="Unassembled WGS sequence"/>
</dbReference>
<feature type="non-terminal residue" evidence="3">
    <location>
        <position position="51"/>
    </location>
</feature>
<protein>
    <recommendedName>
        <fullName evidence="2">Peptidase C1A papain C-terminal domain-containing protein</fullName>
    </recommendedName>
</protein>
<keyword evidence="4" id="KW-1185">Reference proteome</keyword>
<dbReference type="PROSITE" id="PS00640">
    <property type="entry name" value="THIOL_PROTEASE_ASN"/>
    <property type="match status" value="1"/>
</dbReference>
<dbReference type="PANTHER" id="PTHR12411">
    <property type="entry name" value="CYSTEINE PROTEASE FAMILY C1-RELATED"/>
    <property type="match status" value="1"/>
</dbReference>
<dbReference type="InterPro" id="IPR025661">
    <property type="entry name" value="Pept_asp_AS"/>
</dbReference>
<dbReference type="PhylomeDB" id="A7TDA2"/>
<dbReference type="GO" id="GO:0006508">
    <property type="term" value="P:proteolysis"/>
    <property type="evidence" value="ECO:0007669"/>
    <property type="project" value="InterPro"/>
</dbReference>
<accession>A7TDA2</accession>
<name>A7TDA2_NEMVE</name>
<comment type="similarity">
    <text evidence="1">Belongs to the peptidase C1 family.</text>
</comment>
<dbReference type="GO" id="GO:0008234">
    <property type="term" value="F:cysteine-type peptidase activity"/>
    <property type="evidence" value="ECO:0007669"/>
    <property type="project" value="InterPro"/>
</dbReference>
<organism evidence="3 4">
    <name type="scientific">Nematostella vectensis</name>
    <name type="common">Starlet sea anemone</name>
    <dbReference type="NCBI Taxonomy" id="45351"/>
    <lineage>
        <taxon>Eukaryota</taxon>
        <taxon>Metazoa</taxon>
        <taxon>Cnidaria</taxon>
        <taxon>Anthozoa</taxon>
        <taxon>Hexacorallia</taxon>
        <taxon>Actiniaria</taxon>
        <taxon>Edwardsiidae</taxon>
        <taxon>Nematostella</taxon>
    </lineage>
</organism>
<dbReference type="Pfam" id="PF00112">
    <property type="entry name" value="Peptidase_C1"/>
    <property type="match status" value="1"/>
</dbReference>
<dbReference type="EMBL" id="DS477505">
    <property type="protein sequence ID" value="EDO25951.1"/>
    <property type="molecule type" value="Genomic_DNA"/>
</dbReference>
<dbReference type="eggNOG" id="KOG1543">
    <property type="taxonomic scope" value="Eukaryota"/>
</dbReference>
<feature type="non-terminal residue" evidence="3">
    <location>
        <position position="1"/>
    </location>
</feature>
<evidence type="ECO:0000313" key="3">
    <source>
        <dbReference type="EMBL" id="EDO25951.1"/>
    </source>
</evidence>
<dbReference type="Gene3D" id="3.90.70.10">
    <property type="entry name" value="Cysteine proteinases"/>
    <property type="match status" value="1"/>
</dbReference>
<dbReference type="STRING" id="45351.A7TDA2"/>
<dbReference type="InterPro" id="IPR013128">
    <property type="entry name" value="Peptidase_C1A"/>
</dbReference>
<evidence type="ECO:0000259" key="2">
    <source>
        <dbReference type="Pfam" id="PF00112"/>
    </source>
</evidence>
<dbReference type="FunFam" id="3.90.70.10:FF:000775">
    <property type="entry name" value="Predicted protein"/>
    <property type="match status" value="1"/>
</dbReference>
<sequence>TAHALDHAALAVGYGEEKGVPYWIVKNSWSAMWGEEGYIKIAMKDDNCGVA</sequence>
<evidence type="ECO:0000313" key="4">
    <source>
        <dbReference type="Proteomes" id="UP000001593"/>
    </source>
</evidence>
<dbReference type="InterPro" id="IPR000668">
    <property type="entry name" value="Peptidase_C1A_C"/>
</dbReference>